<reference evidence="1 2" key="1">
    <citation type="submission" date="2020-08" db="EMBL/GenBank/DDBJ databases">
        <title>Genomic Encyclopedia of Type Strains, Phase IV (KMG-V): Genome sequencing to study the core and pangenomes of soil and plant-associated prokaryotes.</title>
        <authorList>
            <person name="Whitman W."/>
        </authorList>
    </citation>
    <scope>NUCLEOTIDE SEQUENCE [LARGE SCALE GENOMIC DNA]</scope>
    <source>
        <strain evidence="1 2">X5P3</strain>
    </source>
</reference>
<organism evidence="1 2">
    <name type="scientific">Granulicella mallensis</name>
    <dbReference type="NCBI Taxonomy" id="940614"/>
    <lineage>
        <taxon>Bacteria</taxon>
        <taxon>Pseudomonadati</taxon>
        <taxon>Acidobacteriota</taxon>
        <taxon>Terriglobia</taxon>
        <taxon>Terriglobales</taxon>
        <taxon>Acidobacteriaceae</taxon>
        <taxon>Granulicella</taxon>
    </lineage>
</organism>
<evidence type="ECO:0000313" key="1">
    <source>
        <dbReference type="EMBL" id="MBB5063201.1"/>
    </source>
</evidence>
<gene>
    <name evidence="1" type="ORF">HDF15_001541</name>
</gene>
<accession>A0A7W7ZNE9</accession>
<name>A0A7W7ZNE9_9BACT</name>
<proteinExistence type="predicted"/>
<dbReference type="Proteomes" id="UP000584867">
    <property type="component" value="Unassembled WGS sequence"/>
</dbReference>
<comment type="caution">
    <text evidence="1">The sequence shown here is derived from an EMBL/GenBank/DDBJ whole genome shotgun (WGS) entry which is preliminary data.</text>
</comment>
<sequence>MEKLENKERFPLSYGTAATMSMNQFDILVALQP</sequence>
<dbReference type="EMBL" id="JACHIO010000005">
    <property type="protein sequence ID" value="MBB5063201.1"/>
    <property type="molecule type" value="Genomic_DNA"/>
</dbReference>
<dbReference type="AlphaFoldDB" id="A0A7W7ZNE9"/>
<protein>
    <submittedName>
        <fullName evidence="1">Uncharacterized protein</fullName>
    </submittedName>
</protein>
<evidence type="ECO:0000313" key="2">
    <source>
        <dbReference type="Proteomes" id="UP000584867"/>
    </source>
</evidence>